<protein>
    <recommendedName>
        <fullName evidence="3">VOC domain-containing protein</fullName>
    </recommendedName>
</protein>
<evidence type="ECO:0008006" key="3">
    <source>
        <dbReference type="Google" id="ProtNLM"/>
    </source>
</evidence>
<sequence length="118" mass="13944">MASCYNKYIMKPRKLNLKTIPARNIDRAYRFWRDVFDLPQSGHESQRHLTIDGQDIQFVVGEPTADIELLVRDHQDVLKAHLRNNFIQIVHSDTRFNHKIAFQIYDSEHNLITIEANQ</sequence>
<keyword evidence="2" id="KW-1185">Reference proteome</keyword>
<evidence type="ECO:0000313" key="1">
    <source>
        <dbReference type="EMBL" id="TDG68829.1"/>
    </source>
</evidence>
<dbReference type="SUPFAM" id="SSF54593">
    <property type="entry name" value="Glyoxalase/Bleomycin resistance protein/Dihydroxybiphenyl dioxygenase"/>
    <property type="match status" value="1"/>
</dbReference>
<gene>
    <name evidence="1" type="ORF">C5L23_000748</name>
</gene>
<accession>A0A4R5N9K6</accession>
<comment type="caution">
    <text evidence="1">The sequence shown here is derived from an EMBL/GenBank/DDBJ whole genome shotgun (WGS) entry which is preliminary data.</text>
</comment>
<evidence type="ECO:0000313" key="2">
    <source>
        <dbReference type="Proteomes" id="UP000295681"/>
    </source>
</evidence>
<dbReference type="InterPro" id="IPR029068">
    <property type="entry name" value="Glyas_Bleomycin-R_OHBP_Dase"/>
</dbReference>
<proteinExistence type="predicted"/>
<dbReference type="AlphaFoldDB" id="A0A4R5N9K6"/>
<reference evidence="1 2" key="1">
    <citation type="journal article" date="2019" name="Appl. Microbiol. Biotechnol.">
        <title>Uncovering carbohydrate metabolism through a genotype-phenotype association study of 56 lactic acid bacteria genomes.</title>
        <authorList>
            <person name="Buron-Moles G."/>
            <person name="Chailyan A."/>
            <person name="Dolejs I."/>
            <person name="Forster J."/>
            <person name="Miks M.H."/>
        </authorList>
    </citation>
    <scope>NUCLEOTIDE SEQUENCE [LARGE SCALE GENOMIC DNA]</scope>
    <source>
        <strain evidence="1 2">ATCC 700006</strain>
    </source>
</reference>
<dbReference type="STRING" id="907931.GCA_000165675_00650"/>
<name>A0A4R5N9K6_9LACO</name>
<dbReference type="Proteomes" id="UP000295681">
    <property type="component" value="Unassembled WGS sequence"/>
</dbReference>
<dbReference type="EMBL" id="PUFI01000009">
    <property type="protein sequence ID" value="TDG68829.1"/>
    <property type="molecule type" value="Genomic_DNA"/>
</dbReference>
<organism evidence="1 2">
    <name type="scientific">Leuconostoc fallax</name>
    <dbReference type="NCBI Taxonomy" id="1251"/>
    <lineage>
        <taxon>Bacteria</taxon>
        <taxon>Bacillati</taxon>
        <taxon>Bacillota</taxon>
        <taxon>Bacilli</taxon>
        <taxon>Lactobacillales</taxon>
        <taxon>Lactobacillaceae</taxon>
        <taxon>Leuconostoc</taxon>
    </lineage>
</organism>